<proteinExistence type="predicted"/>
<name>A0A9W5PJ43_BACCE</name>
<evidence type="ECO:0000313" key="2">
    <source>
        <dbReference type="EMBL" id="EOO23252.1"/>
    </source>
</evidence>
<comment type="caution">
    <text evidence="2">The sequence shown here is derived from an EMBL/GenBank/DDBJ whole genome shotgun (WGS) entry which is preliminary data.</text>
</comment>
<reference evidence="2 3" key="1">
    <citation type="submission" date="2012-12" db="EMBL/GenBank/DDBJ databases">
        <title>The Genome Sequence of Bacillus cereus VD133.</title>
        <authorList>
            <consortium name="The Broad Institute Genome Sequencing Platform"/>
            <consortium name="The Broad Institute Genome Sequencing Center for Infectious Disease"/>
            <person name="Feldgarden M."/>
            <person name="Van der Auwera G.A."/>
            <person name="Mahillon J."/>
            <person name="Duprez V."/>
            <person name="Timmery S."/>
            <person name="Mattelet C."/>
            <person name="Dierick K."/>
            <person name="Sun M."/>
            <person name="Yu Z."/>
            <person name="Zhu L."/>
            <person name="Hu X."/>
            <person name="Shank E.B."/>
            <person name="Swiecicka I."/>
            <person name="Hansen B.M."/>
            <person name="Andrup L."/>
            <person name="Walker B."/>
            <person name="Young S.K."/>
            <person name="Zeng Q."/>
            <person name="Gargeya S."/>
            <person name="Fitzgerald M."/>
            <person name="Haas B."/>
            <person name="Abouelleil A."/>
            <person name="Alvarado L."/>
            <person name="Arachchi H.M."/>
            <person name="Berlin A.M."/>
            <person name="Chapman S.B."/>
            <person name="Dewar J."/>
            <person name="Goldberg J."/>
            <person name="Griggs A."/>
            <person name="Gujja S."/>
            <person name="Hansen M."/>
            <person name="Howarth C."/>
            <person name="Imamovic A."/>
            <person name="Larimer J."/>
            <person name="McCowan C."/>
            <person name="Murphy C."/>
            <person name="Neiman D."/>
            <person name="Pearson M."/>
            <person name="Priest M."/>
            <person name="Roberts A."/>
            <person name="Saif S."/>
            <person name="Shea T."/>
            <person name="Sisk P."/>
            <person name="Sykes S."/>
            <person name="Wortman J."/>
            <person name="Nusbaum C."/>
            <person name="Birren B."/>
        </authorList>
    </citation>
    <scope>NUCLEOTIDE SEQUENCE [LARGE SCALE GENOMIC DNA]</scope>
    <source>
        <strain evidence="2 3">VD133</strain>
    </source>
</reference>
<dbReference type="Proteomes" id="UP000014018">
    <property type="component" value="Unassembled WGS sequence"/>
</dbReference>
<dbReference type="AlphaFoldDB" id="A0A9W5PJ43"/>
<evidence type="ECO:0000313" key="3">
    <source>
        <dbReference type="Proteomes" id="UP000014018"/>
    </source>
</evidence>
<gene>
    <name evidence="2" type="ORF">IIU_07062</name>
</gene>
<feature type="signal peptide" evidence="1">
    <location>
        <begin position="1"/>
        <end position="31"/>
    </location>
</feature>
<dbReference type="RefSeq" id="WP_016111082.1">
    <property type="nucleotide sequence ID" value="NZ_KB976186.1"/>
</dbReference>
<sequence>MKKYFKPLIKAVSVLSLGLTMMFTQVGGAFAQTSDQTTSTNGPESFYVEKANEFKANTTKVQDNKKIEFIQFTQSNIEKGNIKLENLTEGQLEFKDSTVVDLKNGQTLVKVPVKDSADLEKISGIAVFVDKNKKVVSTYELSLKMLDSETAELKAWDNGKNTINQLLEKPDVEPQWSWSVFKDCVVDDLGISWAVAGTISVICGAACVGTGGAACAPCIYAAASITGANWGWCIGQAGRA</sequence>
<evidence type="ECO:0000256" key="1">
    <source>
        <dbReference type="SAM" id="SignalP"/>
    </source>
</evidence>
<keyword evidence="1" id="KW-0732">Signal</keyword>
<organism evidence="2 3">
    <name type="scientific">Bacillus cereus VD133</name>
    <dbReference type="NCBI Taxonomy" id="1053233"/>
    <lineage>
        <taxon>Bacteria</taxon>
        <taxon>Bacillati</taxon>
        <taxon>Bacillota</taxon>
        <taxon>Bacilli</taxon>
        <taxon>Bacillales</taxon>
        <taxon>Bacillaceae</taxon>
        <taxon>Bacillus</taxon>
        <taxon>Bacillus cereus group</taxon>
    </lineage>
</organism>
<feature type="chain" id="PRO_5040998910" evidence="1">
    <location>
        <begin position="32"/>
        <end position="240"/>
    </location>
</feature>
<dbReference type="EMBL" id="AHFB01000198">
    <property type="protein sequence ID" value="EOO23252.1"/>
    <property type="molecule type" value="Genomic_DNA"/>
</dbReference>
<accession>A0A9W5PJ43</accession>
<protein>
    <submittedName>
        <fullName evidence="2">Uncharacterized protein</fullName>
    </submittedName>
</protein>